<dbReference type="Proteomes" id="UP001230035">
    <property type="component" value="Unassembled WGS sequence"/>
</dbReference>
<dbReference type="Pfam" id="PF06167">
    <property type="entry name" value="Peptidase_M90"/>
    <property type="match status" value="1"/>
</dbReference>
<dbReference type="SUPFAM" id="SSF55486">
    <property type="entry name" value="Metalloproteases ('zincins'), catalytic domain"/>
    <property type="match status" value="1"/>
</dbReference>
<gene>
    <name evidence="2" type="ORF">QHT84_10410</name>
</gene>
<dbReference type="EMBL" id="JASGBP010000006">
    <property type="protein sequence ID" value="MDI9257824.1"/>
    <property type="molecule type" value="Genomic_DNA"/>
</dbReference>
<name>A0ABT6XT90_9FLAO</name>
<evidence type="ECO:0000313" key="2">
    <source>
        <dbReference type="EMBL" id="MDI9257824.1"/>
    </source>
</evidence>
<evidence type="ECO:0000313" key="3">
    <source>
        <dbReference type="Proteomes" id="UP001230035"/>
    </source>
</evidence>
<reference evidence="2 3" key="1">
    <citation type="submission" date="2023-05" db="EMBL/GenBank/DDBJ databases">
        <title>Flavobacterium sedimenti sp. nov., isolated from the sediment.</title>
        <authorList>
            <person name="Wu N."/>
        </authorList>
    </citation>
    <scope>NUCLEOTIDE SEQUENCE [LARGE SCALE GENOMIC DNA]</scope>
    <source>
        <strain evidence="2 3">YZ-48</strain>
    </source>
</reference>
<keyword evidence="1" id="KW-0472">Membrane</keyword>
<keyword evidence="1" id="KW-0812">Transmembrane</keyword>
<feature type="transmembrane region" description="Helical" evidence="1">
    <location>
        <begin position="6"/>
        <end position="28"/>
    </location>
</feature>
<sequence>MEIIIALFALSVVGAFFLYFGMFIMSFLDDLWIAVFQKPLYIHLYFRTQKITPEEAYYLRQHFPFYHKLSPKHKTYFEHRVASFHQNYPIIPRDSFQVDTQVQTLIAGTYVMLTFGMRRYLVDSFDKIIVYPEAYYSTYNEQYHKGEFNPGLKAVVFSWKDFVSGYEVDNDNLNLGIHEFAHVIHHHSLKNNDGSALAFRKHYDKLKQEVNHPPNRQRLIDSDYFRIYAYTNPFEFISVIIEHYFETPDAFKSHFPELYGHVSKMLNHKH</sequence>
<comment type="caution">
    <text evidence="2">The sequence shown here is derived from an EMBL/GenBank/DDBJ whole genome shotgun (WGS) entry which is preliminary data.</text>
</comment>
<proteinExistence type="predicted"/>
<dbReference type="InterPro" id="IPR010384">
    <property type="entry name" value="MtfA_fam"/>
</dbReference>
<dbReference type="CDD" id="cd20170">
    <property type="entry name" value="Peptidase_M90-like"/>
    <property type="match status" value="1"/>
</dbReference>
<dbReference type="RefSeq" id="WP_283239499.1">
    <property type="nucleotide sequence ID" value="NZ_JASGBP010000006.1"/>
</dbReference>
<dbReference type="PANTHER" id="PTHR30164">
    <property type="entry name" value="MTFA PEPTIDASE"/>
    <property type="match status" value="1"/>
</dbReference>
<evidence type="ECO:0000256" key="1">
    <source>
        <dbReference type="SAM" id="Phobius"/>
    </source>
</evidence>
<protein>
    <submittedName>
        <fullName evidence="2">Zinc-dependent peptidase</fullName>
    </submittedName>
</protein>
<organism evidence="2 3">
    <name type="scientific">Flavobacterium sedimenticola</name>
    <dbReference type="NCBI Taxonomy" id="3043286"/>
    <lineage>
        <taxon>Bacteria</taxon>
        <taxon>Pseudomonadati</taxon>
        <taxon>Bacteroidota</taxon>
        <taxon>Flavobacteriia</taxon>
        <taxon>Flavobacteriales</taxon>
        <taxon>Flavobacteriaceae</taxon>
        <taxon>Flavobacterium</taxon>
    </lineage>
</organism>
<accession>A0ABT6XT90</accession>
<dbReference type="InterPro" id="IPR042252">
    <property type="entry name" value="MtfA_N"/>
</dbReference>
<keyword evidence="3" id="KW-1185">Reference proteome</keyword>
<dbReference type="PANTHER" id="PTHR30164:SF2">
    <property type="entry name" value="PROTEIN MTFA"/>
    <property type="match status" value="1"/>
</dbReference>
<dbReference type="Gene3D" id="1.10.472.150">
    <property type="entry name" value="Glucose-regulated metallo-peptidase M90, N-terminal domain"/>
    <property type="match status" value="1"/>
</dbReference>
<keyword evidence="1" id="KW-1133">Transmembrane helix</keyword>